<feature type="region of interest" description="Disordered" evidence="1">
    <location>
        <begin position="348"/>
        <end position="388"/>
    </location>
</feature>
<name>A0A165CX07_EXIGL</name>
<sequence>MSRQGLYNAPDYYDTPQTSHPGARARAESVSTAYEKKKAARQRAVAFHQRIADFVRTTVLPGLNGIAAEYDCSPADAREAAHLAMPVVAKQRELRLWDAVMSIARKETSSWDDAQIQAVETYGRLRDAMENEDWDNDELVLYETLRMEMEANRGVPAMPKTDGKTTRATLLEVTRTVDKCQNLLQTLFHHAQIDFALVVTKGRSKFEFMPQVVFSQTAEKFVELKLGMSSRKFVYALDEYAVWGDNVRDADGRKTKASTMVTNALRSGLRVLTGDEKLNLKWKQYDSLCIKHEVELRGWPDDIPFGQMHLLGDKKCERLYTLIKDGTVRWEKKTTSTPTEPAVTLDAEATPRSALLTPPPTQRTAPLPPTASAGPAHTGPHIEPEAPAVPTLSSASALYGQEQRAALIPVNSGAALDVPRPIPSLSSEPLPLPFPPLPDDFDFESFNLNVPPVPFSYPDPNMFSFNPSHPFRFGA</sequence>
<keyword evidence="3" id="KW-1185">Reference proteome</keyword>
<dbReference type="InParanoid" id="A0A165CX07"/>
<accession>A0A165CX07</accession>
<protein>
    <submittedName>
        <fullName evidence="2">Uncharacterized protein</fullName>
    </submittedName>
</protein>
<feature type="region of interest" description="Disordered" evidence="1">
    <location>
        <begin position="1"/>
        <end position="24"/>
    </location>
</feature>
<feature type="compositionally biased region" description="Pro residues" evidence="1">
    <location>
        <begin position="357"/>
        <end position="369"/>
    </location>
</feature>
<dbReference type="OrthoDB" id="3253416at2759"/>
<organism evidence="2 3">
    <name type="scientific">Exidia glandulosa HHB12029</name>
    <dbReference type="NCBI Taxonomy" id="1314781"/>
    <lineage>
        <taxon>Eukaryota</taxon>
        <taxon>Fungi</taxon>
        <taxon>Dikarya</taxon>
        <taxon>Basidiomycota</taxon>
        <taxon>Agaricomycotina</taxon>
        <taxon>Agaricomycetes</taxon>
        <taxon>Auriculariales</taxon>
        <taxon>Exidiaceae</taxon>
        <taxon>Exidia</taxon>
    </lineage>
</organism>
<evidence type="ECO:0000256" key="1">
    <source>
        <dbReference type="SAM" id="MobiDB-lite"/>
    </source>
</evidence>
<evidence type="ECO:0000313" key="2">
    <source>
        <dbReference type="EMBL" id="KZV83335.1"/>
    </source>
</evidence>
<dbReference type="EMBL" id="KV426277">
    <property type="protein sequence ID" value="KZV83335.1"/>
    <property type="molecule type" value="Genomic_DNA"/>
</dbReference>
<reference evidence="2 3" key="1">
    <citation type="journal article" date="2016" name="Mol. Biol. Evol.">
        <title>Comparative Genomics of Early-Diverging Mushroom-Forming Fungi Provides Insights into the Origins of Lignocellulose Decay Capabilities.</title>
        <authorList>
            <person name="Nagy L.G."/>
            <person name="Riley R."/>
            <person name="Tritt A."/>
            <person name="Adam C."/>
            <person name="Daum C."/>
            <person name="Floudas D."/>
            <person name="Sun H."/>
            <person name="Yadav J.S."/>
            <person name="Pangilinan J."/>
            <person name="Larsson K.H."/>
            <person name="Matsuura K."/>
            <person name="Barry K."/>
            <person name="Labutti K."/>
            <person name="Kuo R."/>
            <person name="Ohm R.A."/>
            <person name="Bhattacharya S.S."/>
            <person name="Shirouzu T."/>
            <person name="Yoshinaga Y."/>
            <person name="Martin F.M."/>
            <person name="Grigoriev I.V."/>
            <person name="Hibbett D.S."/>
        </authorList>
    </citation>
    <scope>NUCLEOTIDE SEQUENCE [LARGE SCALE GENOMIC DNA]</scope>
    <source>
        <strain evidence="2 3">HHB12029</strain>
    </source>
</reference>
<dbReference type="AlphaFoldDB" id="A0A165CX07"/>
<gene>
    <name evidence="2" type="ORF">EXIGLDRAFT_777672</name>
</gene>
<evidence type="ECO:0000313" key="3">
    <source>
        <dbReference type="Proteomes" id="UP000077266"/>
    </source>
</evidence>
<proteinExistence type="predicted"/>
<dbReference type="Proteomes" id="UP000077266">
    <property type="component" value="Unassembled WGS sequence"/>
</dbReference>